<feature type="compositionally biased region" description="Basic residues" evidence="2">
    <location>
        <begin position="443"/>
        <end position="454"/>
    </location>
</feature>
<dbReference type="Proteomes" id="UP000093928">
    <property type="component" value="Unassembled WGS sequence"/>
</dbReference>
<feature type="region of interest" description="Disordered" evidence="2">
    <location>
        <begin position="471"/>
        <end position="516"/>
    </location>
</feature>
<feature type="domain" description="PPE-PPW subfamily C-terminal" evidence="4">
    <location>
        <begin position="479"/>
        <end position="515"/>
    </location>
</feature>
<dbReference type="InterPro" id="IPR038332">
    <property type="entry name" value="PPE_sf"/>
</dbReference>
<dbReference type="RefSeq" id="WP_065142282.1">
    <property type="nucleotide sequence ID" value="NZ_LZLS01000006.1"/>
</dbReference>
<dbReference type="InterPro" id="IPR000030">
    <property type="entry name" value="PPE_dom"/>
</dbReference>
<dbReference type="SUPFAM" id="SSF140459">
    <property type="entry name" value="PE/PPE dimer-like"/>
    <property type="match status" value="1"/>
</dbReference>
<evidence type="ECO:0000313" key="5">
    <source>
        <dbReference type="EMBL" id="OBK31444.1"/>
    </source>
</evidence>
<comment type="similarity">
    <text evidence="1">Belongs to the mycobacterial PPE family.</text>
</comment>
<evidence type="ECO:0008006" key="7">
    <source>
        <dbReference type="Google" id="ProtNLM"/>
    </source>
</evidence>
<feature type="region of interest" description="Disordered" evidence="2">
    <location>
        <begin position="413"/>
        <end position="456"/>
    </location>
</feature>
<dbReference type="Gene3D" id="1.20.1260.20">
    <property type="entry name" value="PPE superfamily"/>
    <property type="match status" value="1"/>
</dbReference>
<evidence type="ECO:0000259" key="3">
    <source>
        <dbReference type="Pfam" id="PF00823"/>
    </source>
</evidence>
<dbReference type="PANTHER" id="PTHR46766:SF1">
    <property type="entry name" value="GLUTAMINE-RICH PROTEIN 2"/>
    <property type="match status" value="1"/>
</dbReference>
<evidence type="ECO:0000256" key="1">
    <source>
        <dbReference type="ARBA" id="ARBA00010652"/>
    </source>
</evidence>
<feature type="compositionally biased region" description="Low complexity" evidence="2">
    <location>
        <begin position="379"/>
        <end position="392"/>
    </location>
</feature>
<reference evidence="5 6" key="1">
    <citation type="submission" date="2016-06" db="EMBL/GenBank/DDBJ databases">
        <authorList>
            <person name="Kjaerup R.B."/>
            <person name="Dalgaard T.S."/>
            <person name="Juul-Madsen H.R."/>
        </authorList>
    </citation>
    <scope>NUCLEOTIDE SEQUENCE [LARGE SCALE GENOMIC DNA]</scope>
    <source>
        <strain evidence="5 6">1165133.8</strain>
    </source>
</reference>
<dbReference type="Pfam" id="PF18878">
    <property type="entry name" value="PPE-PPW"/>
    <property type="match status" value="1"/>
</dbReference>
<gene>
    <name evidence="5" type="ORF">A5634_14135</name>
</gene>
<dbReference type="Pfam" id="PF00823">
    <property type="entry name" value="PPE"/>
    <property type="match status" value="1"/>
</dbReference>
<accession>A0A1A3PDR1</accession>
<evidence type="ECO:0000313" key="6">
    <source>
        <dbReference type="Proteomes" id="UP000093928"/>
    </source>
</evidence>
<name>A0A1A3PDR1_MYCAS</name>
<dbReference type="GO" id="GO:0052572">
    <property type="term" value="P:response to host immune response"/>
    <property type="evidence" value="ECO:0007669"/>
    <property type="project" value="TreeGrafter"/>
</dbReference>
<comment type="caution">
    <text evidence="5">The sequence shown here is derived from an EMBL/GenBank/DDBJ whole genome shotgun (WGS) entry which is preliminary data.</text>
</comment>
<feature type="compositionally biased region" description="Low complexity" evidence="2">
    <location>
        <begin position="357"/>
        <end position="369"/>
    </location>
</feature>
<evidence type="ECO:0000256" key="2">
    <source>
        <dbReference type="SAM" id="MobiDB-lite"/>
    </source>
</evidence>
<dbReference type="InterPro" id="IPR043641">
    <property type="entry name" value="PPE-PPW_C"/>
</dbReference>
<organism evidence="5 6">
    <name type="scientific">Mycobacterium asiaticum</name>
    <dbReference type="NCBI Taxonomy" id="1790"/>
    <lineage>
        <taxon>Bacteria</taxon>
        <taxon>Bacillati</taxon>
        <taxon>Actinomycetota</taxon>
        <taxon>Actinomycetes</taxon>
        <taxon>Mycobacteriales</taxon>
        <taxon>Mycobacteriaceae</taxon>
        <taxon>Mycobacterium</taxon>
    </lineage>
</organism>
<dbReference type="EMBL" id="LZLS01000006">
    <property type="protein sequence ID" value="OBK31444.1"/>
    <property type="molecule type" value="Genomic_DNA"/>
</dbReference>
<proteinExistence type="inferred from homology"/>
<dbReference type="AlphaFoldDB" id="A0A1A3PDR1"/>
<evidence type="ECO:0000259" key="4">
    <source>
        <dbReference type="Pfam" id="PF18878"/>
    </source>
</evidence>
<sequence length="516" mass="52461">MTAPIWMAVPPEVHSALLSQGPGPGSMLAAAHAWQGLSAEYAEAAQEVAGLLAAMCPGLWAGAAAESCAAAHAPYVAWLLQISATSAAAAAHHETAVAAYFTALATMPTLAELAANRAAHVALVATNFFGINTVPIAVNEADYARMWVQAAATMTTYQTSSAAAVASTPQPVAAPPIVAQPAASLDPGRALIKALAPILESFGINPLIRNPLVSNPLTTLISEILENFGIYWDSGAGILNGLGYEEYADATQPMWYLARGLELIGDTMQMTQNPTQALQYFLALSILDWPTHIAQLGTAITQSPLLLAAAGGVMLMPAATAGGFAGLAGLAAAPTPVAAPVPQPVPTSLDLPAAGMSTSTTSFASAPTSAPTPAPAPTATPAGSAPLTPSTAGPGFTPPYVIGPPGIGFGTGMASGASASAKRKLPEPDTDAVAANSQAANRRQARARQRKRTTERHYGDEFMDMDINVEPDLDSPGASTQGAGQLGSSGAAGLTTLTSDKFGDVSRVPLVPSSWR</sequence>
<dbReference type="PANTHER" id="PTHR46766">
    <property type="entry name" value="GLUTAMINE-RICH PROTEIN 2"/>
    <property type="match status" value="1"/>
</dbReference>
<feature type="region of interest" description="Disordered" evidence="2">
    <location>
        <begin position="349"/>
        <end position="399"/>
    </location>
</feature>
<feature type="domain" description="PPE" evidence="3">
    <location>
        <begin position="6"/>
        <end position="168"/>
    </location>
</feature>
<feature type="compositionally biased region" description="Low complexity" evidence="2">
    <location>
        <begin position="477"/>
        <end position="495"/>
    </location>
</feature>
<protein>
    <recommendedName>
        <fullName evidence="7">PPE family domain-containing protein</fullName>
    </recommendedName>
</protein>
<dbReference type="OrthoDB" id="4753487at2"/>